<dbReference type="STRING" id="83767.SAMN05660652_00215"/>
<organism evidence="8 9">
    <name type="scientific">Propionivibrio dicarboxylicus</name>
    <dbReference type="NCBI Taxonomy" id="83767"/>
    <lineage>
        <taxon>Bacteria</taxon>
        <taxon>Pseudomonadati</taxon>
        <taxon>Pseudomonadota</taxon>
        <taxon>Betaproteobacteria</taxon>
        <taxon>Rhodocyclales</taxon>
        <taxon>Rhodocyclaceae</taxon>
        <taxon>Propionivibrio</taxon>
    </lineage>
</organism>
<sequence>MHSSDTTPYLIRGWRCLRLALHFVWIGLGAALIYPCVGELRRLRLKQAWSHRILTLLAVKVDAPAIDAPPGCLIVANHISWLDIFAINAVRPAAFIAKSEVRHWPFIGWLSARNGTIFLVRGSRAHAQEINREIDALLDREQDVAIFPEGMTTDGTQVRSFHGALLQPAIETGRPILPLSLSYCDADGRFSLAPSYAGDITLMQCFSAILARRRLIARVRAGAVIATAGKSRRELAAEAHAEISRHLGYTAAPATSSGKHGT</sequence>
<gene>
    <name evidence="8" type="ORF">SAMN05660652_00215</name>
</gene>
<keyword evidence="5 8" id="KW-0012">Acyltransferase</keyword>
<dbReference type="CDD" id="cd07989">
    <property type="entry name" value="LPLAT_AGPAT-like"/>
    <property type="match status" value="1"/>
</dbReference>
<dbReference type="SMART" id="SM00563">
    <property type="entry name" value="PlsC"/>
    <property type="match status" value="1"/>
</dbReference>
<keyword evidence="2" id="KW-0444">Lipid biosynthesis</keyword>
<comment type="pathway">
    <text evidence="1">Lipid metabolism.</text>
</comment>
<keyword evidence="6" id="KW-0472">Membrane</keyword>
<evidence type="ECO:0000256" key="2">
    <source>
        <dbReference type="ARBA" id="ARBA00022516"/>
    </source>
</evidence>
<evidence type="ECO:0000256" key="1">
    <source>
        <dbReference type="ARBA" id="ARBA00005189"/>
    </source>
</evidence>
<name>A0A1G7VIY6_9RHOO</name>
<keyword evidence="6" id="KW-1133">Transmembrane helix</keyword>
<evidence type="ECO:0000256" key="3">
    <source>
        <dbReference type="ARBA" id="ARBA00022679"/>
    </source>
</evidence>
<evidence type="ECO:0000256" key="5">
    <source>
        <dbReference type="ARBA" id="ARBA00023315"/>
    </source>
</evidence>
<evidence type="ECO:0000313" key="9">
    <source>
        <dbReference type="Proteomes" id="UP000198607"/>
    </source>
</evidence>
<dbReference type="Pfam" id="PF01553">
    <property type="entry name" value="Acyltransferase"/>
    <property type="match status" value="1"/>
</dbReference>
<dbReference type="SUPFAM" id="SSF69593">
    <property type="entry name" value="Glycerol-3-phosphate (1)-acyltransferase"/>
    <property type="match status" value="1"/>
</dbReference>
<keyword evidence="3 8" id="KW-0808">Transferase</keyword>
<evidence type="ECO:0000313" key="8">
    <source>
        <dbReference type="EMBL" id="SDG59792.1"/>
    </source>
</evidence>
<keyword evidence="9" id="KW-1185">Reference proteome</keyword>
<protein>
    <submittedName>
        <fullName evidence="8">Lyso-ornithine lipid acyltransferase</fullName>
    </submittedName>
</protein>
<dbReference type="EMBL" id="FNCY01000001">
    <property type="protein sequence ID" value="SDG59792.1"/>
    <property type="molecule type" value="Genomic_DNA"/>
</dbReference>
<keyword evidence="6" id="KW-0812">Transmembrane</keyword>
<proteinExistence type="predicted"/>
<evidence type="ECO:0000259" key="7">
    <source>
        <dbReference type="SMART" id="SM00563"/>
    </source>
</evidence>
<dbReference type="InterPro" id="IPR002123">
    <property type="entry name" value="Plipid/glycerol_acylTrfase"/>
</dbReference>
<reference evidence="8 9" key="1">
    <citation type="submission" date="2016-10" db="EMBL/GenBank/DDBJ databases">
        <authorList>
            <person name="de Groot N.N."/>
        </authorList>
    </citation>
    <scope>NUCLEOTIDE SEQUENCE [LARGE SCALE GENOMIC DNA]</scope>
    <source>
        <strain evidence="8 9">DSM 5885</strain>
    </source>
</reference>
<evidence type="ECO:0000256" key="6">
    <source>
        <dbReference type="SAM" id="Phobius"/>
    </source>
</evidence>
<feature type="transmembrane region" description="Helical" evidence="6">
    <location>
        <begin position="20"/>
        <end position="37"/>
    </location>
</feature>
<dbReference type="GO" id="GO:0003841">
    <property type="term" value="F:1-acylglycerol-3-phosphate O-acyltransferase activity"/>
    <property type="evidence" value="ECO:0007669"/>
    <property type="project" value="TreeGrafter"/>
</dbReference>
<dbReference type="AlphaFoldDB" id="A0A1G7VIY6"/>
<dbReference type="RefSeq" id="WP_091932131.1">
    <property type="nucleotide sequence ID" value="NZ_FNCY01000001.1"/>
</dbReference>
<dbReference type="OrthoDB" id="9806880at2"/>
<feature type="domain" description="Phospholipid/glycerol acyltransferase" evidence="7">
    <location>
        <begin position="72"/>
        <end position="184"/>
    </location>
</feature>
<dbReference type="Proteomes" id="UP000198607">
    <property type="component" value="Unassembled WGS sequence"/>
</dbReference>
<evidence type="ECO:0000256" key="4">
    <source>
        <dbReference type="ARBA" id="ARBA00023098"/>
    </source>
</evidence>
<dbReference type="PANTHER" id="PTHR10434:SF64">
    <property type="entry name" value="1-ACYL-SN-GLYCEROL-3-PHOSPHATE ACYLTRANSFERASE-RELATED"/>
    <property type="match status" value="1"/>
</dbReference>
<dbReference type="PANTHER" id="PTHR10434">
    <property type="entry name" value="1-ACYL-SN-GLYCEROL-3-PHOSPHATE ACYLTRANSFERASE"/>
    <property type="match status" value="1"/>
</dbReference>
<keyword evidence="4" id="KW-0443">Lipid metabolism</keyword>
<accession>A0A1G7VIY6</accession>
<dbReference type="GO" id="GO:0006654">
    <property type="term" value="P:phosphatidic acid biosynthetic process"/>
    <property type="evidence" value="ECO:0007669"/>
    <property type="project" value="TreeGrafter"/>
</dbReference>